<gene>
    <name evidence="1" type="ORF">FIBSPDRAFT_861144</name>
</gene>
<organism evidence="1 2">
    <name type="scientific">Athelia psychrophila</name>
    <dbReference type="NCBI Taxonomy" id="1759441"/>
    <lineage>
        <taxon>Eukaryota</taxon>
        <taxon>Fungi</taxon>
        <taxon>Dikarya</taxon>
        <taxon>Basidiomycota</taxon>
        <taxon>Agaricomycotina</taxon>
        <taxon>Agaricomycetes</taxon>
        <taxon>Agaricomycetidae</taxon>
        <taxon>Atheliales</taxon>
        <taxon>Atheliaceae</taxon>
        <taxon>Athelia</taxon>
    </lineage>
</organism>
<accession>A0A166JL78</accession>
<evidence type="ECO:0000313" key="2">
    <source>
        <dbReference type="Proteomes" id="UP000076532"/>
    </source>
</evidence>
<sequence length="53" mass="5746">MIVFGGPHLPLLAVGAHCQCQKYVPSPSLCHHAAHIPRTEKCLLATLQRKCGL</sequence>
<dbReference type="EMBL" id="KV417551">
    <property type="protein sequence ID" value="KZP20985.1"/>
    <property type="molecule type" value="Genomic_DNA"/>
</dbReference>
<protein>
    <submittedName>
        <fullName evidence="1">Uncharacterized protein</fullName>
    </submittedName>
</protein>
<keyword evidence="2" id="KW-1185">Reference proteome</keyword>
<name>A0A166JL78_9AGAM</name>
<dbReference type="Proteomes" id="UP000076532">
    <property type="component" value="Unassembled WGS sequence"/>
</dbReference>
<evidence type="ECO:0000313" key="1">
    <source>
        <dbReference type="EMBL" id="KZP20985.1"/>
    </source>
</evidence>
<feature type="non-terminal residue" evidence="1">
    <location>
        <position position="53"/>
    </location>
</feature>
<dbReference type="AlphaFoldDB" id="A0A166JL78"/>
<reference evidence="1 2" key="1">
    <citation type="journal article" date="2016" name="Mol. Biol. Evol.">
        <title>Comparative Genomics of Early-Diverging Mushroom-Forming Fungi Provides Insights into the Origins of Lignocellulose Decay Capabilities.</title>
        <authorList>
            <person name="Nagy L.G."/>
            <person name="Riley R."/>
            <person name="Tritt A."/>
            <person name="Adam C."/>
            <person name="Daum C."/>
            <person name="Floudas D."/>
            <person name="Sun H."/>
            <person name="Yadav J.S."/>
            <person name="Pangilinan J."/>
            <person name="Larsson K.H."/>
            <person name="Matsuura K."/>
            <person name="Barry K."/>
            <person name="Labutti K."/>
            <person name="Kuo R."/>
            <person name="Ohm R.A."/>
            <person name="Bhattacharya S.S."/>
            <person name="Shirouzu T."/>
            <person name="Yoshinaga Y."/>
            <person name="Martin F.M."/>
            <person name="Grigoriev I.V."/>
            <person name="Hibbett D.S."/>
        </authorList>
    </citation>
    <scope>NUCLEOTIDE SEQUENCE [LARGE SCALE GENOMIC DNA]</scope>
    <source>
        <strain evidence="1 2">CBS 109695</strain>
    </source>
</reference>
<proteinExistence type="predicted"/>